<evidence type="ECO:0000313" key="5">
    <source>
        <dbReference type="Proteomes" id="UP001629288"/>
    </source>
</evidence>
<organism evidence="4 5">
    <name type="scientific">Paraburkholderia strydomiana</name>
    <dbReference type="NCBI Taxonomy" id="1245417"/>
    <lineage>
        <taxon>Bacteria</taxon>
        <taxon>Pseudomonadati</taxon>
        <taxon>Pseudomonadota</taxon>
        <taxon>Betaproteobacteria</taxon>
        <taxon>Burkholderiales</taxon>
        <taxon>Burkholderiaceae</taxon>
        <taxon>Paraburkholderia</taxon>
    </lineage>
</organism>
<evidence type="ECO:0000313" key="4">
    <source>
        <dbReference type="EMBL" id="MFM0445486.1"/>
    </source>
</evidence>
<reference evidence="4 5" key="1">
    <citation type="journal article" date="2024" name="Chem. Sci.">
        <title>Discovery of megapolipeptins by genome mining of a Burkholderiales bacteria collection.</title>
        <authorList>
            <person name="Paulo B.S."/>
            <person name="Recchia M.J.J."/>
            <person name="Lee S."/>
            <person name="Fergusson C.H."/>
            <person name="Romanowski S.B."/>
            <person name="Hernandez A."/>
            <person name="Krull N."/>
            <person name="Liu D.Y."/>
            <person name="Cavanagh H."/>
            <person name="Bos A."/>
            <person name="Gray C.A."/>
            <person name="Murphy B.T."/>
            <person name="Linington R.G."/>
            <person name="Eustaquio A.S."/>
        </authorList>
    </citation>
    <scope>NUCLEOTIDE SEQUENCE [LARGE SCALE GENOMIC DNA]</scope>
    <source>
        <strain evidence="4 5">RL17-379-BIB-C</strain>
    </source>
</reference>
<evidence type="ECO:0000259" key="2">
    <source>
        <dbReference type="Pfam" id="PF06791"/>
    </source>
</evidence>
<dbReference type="Pfam" id="PF06791">
    <property type="entry name" value="TMP_2"/>
    <property type="match status" value="1"/>
</dbReference>
<sequence>MDAFIASQEAAAQRTQIAQAAIAEANANGSKASERAINSLVQQAAKMADTYGMNSRQLLAYKASLLGVSDAIAPYIEKMNAIDAANGQVVGSTAAVGETAEAAAARISAMVAASLEATAALNSQNDAAERYAASVDAMAAAATAAERANTGIATSAKTAATAQAAVTAEFKAASTTIGAEAEKVAEALGRQLTALTATQAQMVEYDAQMAGFSEAETAQVTAIAKEIELRKQQIALGEEMAAMYAVEATAAHGAAGATAGVTAELGVLGREAASGNFTRLASSFTRFLSLAGALDLLLNPLSLTIAGVGAAMYMVASQNEKMNEALLLTGGYAGVTTDQLRNMATAATAGGATFNTAAEAVTELAMTGRLTGEEIANLGRSAADAATYTSVSVKQMVDDFTKLADEPVKASVKLNDQYHYLTAATYDQIAALERQGDATGAAKVAVEAFSQAMDDRTKEIAANEGIILAGWRDIKAMINGAIEAVGSFGAAATPGQVVARLQDNKTARLPIGQWSPEDEAELQKAIAARDAAIKAAQDKARVERQNQQTIDAKHAYDTFNTQFATPAEKRAKEIQKYLDTIAGPLGLSPEQQLADEANIDAKYKDPKTPKPKAFQDDAGARMLQQLRDQQAALEAQLSTADKLTTAESELAKFNQQISDWKNKTLTPQQASLVKDQDAIRFQLQRNVELEKEVAHREQVAKLQERSAQIDASMASYQKGQNEQYGRQLDAFGMGAEATKNVQAVKSIYAEYQRLQEQLDKATPKDLIGGADYMKASADIKAGLDQSLQDYDAYYASLKAKQADWTNGASAAIANYMDSAQNMAAQTESAVTNVAKSMEDAFVALATTGKLNFKSLADSIIADIIRMQARAAISGLFSAAISAAGSYFGNGFATFGANVQSGNSLDNLINNTGGWGTIAARATGGPVDAGTPYLVGEKGPEIFNPGTSGTIIPNHAITSSSGGGEVTVNVPVSVEGGASASDQRNAGDLGMKIKQAVQAVLQSERKQGGALWKMQNGIA</sequence>
<evidence type="ECO:0000259" key="3">
    <source>
        <dbReference type="Pfam" id="PF09718"/>
    </source>
</evidence>
<feature type="domain" description="Bacteriophage tail tape measure C-terminal" evidence="3">
    <location>
        <begin position="803"/>
        <end position="876"/>
    </location>
</feature>
<keyword evidence="1" id="KW-0175">Coiled coil</keyword>
<evidence type="ECO:0000256" key="1">
    <source>
        <dbReference type="SAM" id="Coils"/>
    </source>
</evidence>
<feature type="domain" description="Bacteriophage tail tape measure N-terminal" evidence="2">
    <location>
        <begin position="296"/>
        <end position="429"/>
    </location>
</feature>
<dbReference type="RefSeq" id="WP_408130140.1">
    <property type="nucleotide sequence ID" value="NZ_JAQQDH010000005.1"/>
</dbReference>
<dbReference type="NCBIfam" id="TIGR01541">
    <property type="entry name" value="tape_meas_lam_C"/>
    <property type="match status" value="1"/>
</dbReference>
<protein>
    <submittedName>
        <fullName evidence="4">Phage tail tape measure protein</fullName>
    </submittedName>
</protein>
<dbReference type="InterPro" id="IPR006431">
    <property type="entry name" value="Phage_tape_meas_C"/>
</dbReference>
<gene>
    <name evidence="4" type="ORF">PQR00_17980</name>
</gene>
<name>A0ABW9C1L1_9BURK</name>
<accession>A0ABW9C1L1</accession>
<proteinExistence type="predicted"/>
<dbReference type="Pfam" id="PF24622">
    <property type="entry name" value="TMP_4"/>
    <property type="match status" value="1"/>
</dbReference>
<dbReference type="InterPro" id="IPR009628">
    <property type="entry name" value="Phage_tape_measure_N"/>
</dbReference>
<keyword evidence="5" id="KW-1185">Reference proteome</keyword>
<dbReference type="Proteomes" id="UP001629288">
    <property type="component" value="Unassembled WGS sequence"/>
</dbReference>
<feature type="coiled-coil region" evidence="1">
    <location>
        <begin position="623"/>
        <end position="663"/>
    </location>
</feature>
<comment type="caution">
    <text evidence="4">The sequence shown here is derived from an EMBL/GenBank/DDBJ whole genome shotgun (WGS) entry which is preliminary data.</text>
</comment>
<dbReference type="EMBL" id="JAQQDH010000005">
    <property type="protein sequence ID" value="MFM0445486.1"/>
    <property type="molecule type" value="Genomic_DNA"/>
</dbReference>
<dbReference type="Pfam" id="PF09718">
    <property type="entry name" value="Tape_meas_lam_C"/>
    <property type="match status" value="1"/>
</dbReference>